<evidence type="ECO:0000256" key="9">
    <source>
        <dbReference type="ARBA" id="ARBA00022741"/>
    </source>
</evidence>
<dbReference type="Pfam" id="PF00125">
    <property type="entry name" value="Histone"/>
    <property type="match status" value="1"/>
</dbReference>
<evidence type="ECO:0000256" key="6">
    <source>
        <dbReference type="ARBA" id="ARBA00022679"/>
    </source>
</evidence>
<dbReference type="Gene3D" id="1.10.510.10">
    <property type="entry name" value="Transferase(Phosphotransferase) domain 1"/>
    <property type="match status" value="1"/>
</dbReference>
<evidence type="ECO:0000256" key="15">
    <source>
        <dbReference type="ARBA" id="ARBA00023170"/>
    </source>
</evidence>
<evidence type="ECO:0000256" key="16">
    <source>
        <dbReference type="ARBA" id="ARBA00047899"/>
    </source>
</evidence>
<accession>M8CDI5</accession>
<evidence type="ECO:0000256" key="1">
    <source>
        <dbReference type="ARBA" id="ARBA00004286"/>
    </source>
</evidence>
<dbReference type="InterPro" id="IPR036426">
    <property type="entry name" value="Bulb-type_lectin_dom_sf"/>
</dbReference>
<dbReference type="PANTHER" id="PTHR47974:SF19">
    <property type="entry name" value="RECEPTOR-LIKE SERINE_THREONINE-PROTEIN KINASE"/>
    <property type="match status" value="1"/>
</dbReference>
<dbReference type="SMART" id="SM00428">
    <property type="entry name" value="H3"/>
    <property type="match status" value="1"/>
</dbReference>
<comment type="similarity">
    <text evidence="3">Belongs to the histone H3 family.</text>
</comment>
<evidence type="ECO:0000256" key="4">
    <source>
        <dbReference type="ARBA" id="ARBA00012513"/>
    </source>
</evidence>
<evidence type="ECO:0000256" key="3">
    <source>
        <dbReference type="ARBA" id="ARBA00010343"/>
    </source>
</evidence>
<dbReference type="GO" id="GO:0000786">
    <property type="term" value="C:nucleosome"/>
    <property type="evidence" value="ECO:0007669"/>
    <property type="project" value="InterPro"/>
</dbReference>
<dbReference type="CDD" id="cd14066">
    <property type="entry name" value="STKc_IRAK"/>
    <property type="match status" value="1"/>
</dbReference>
<dbReference type="FunFam" id="1.10.20.10:FF:000001">
    <property type="entry name" value="Histone H3"/>
    <property type="match status" value="1"/>
</dbReference>
<dbReference type="CDD" id="cd01098">
    <property type="entry name" value="PAN_AP_plant"/>
    <property type="match status" value="1"/>
</dbReference>
<dbReference type="InterPro" id="IPR009072">
    <property type="entry name" value="Histone-fold"/>
</dbReference>
<dbReference type="InterPro" id="IPR008271">
    <property type="entry name" value="Ser/Thr_kinase_AS"/>
</dbReference>
<evidence type="ECO:0000313" key="18">
    <source>
        <dbReference type="EnsemblPlants" id="EMT21201"/>
    </source>
</evidence>
<proteinExistence type="inferred from homology"/>
<evidence type="ECO:0000256" key="10">
    <source>
        <dbReference type="ARBA" id="ARBA00022777"/>
    </source>
</evidence>
<keyword evidence="15" id="KW-0675">Receptor</keyword>
<dbReference type="Gene3D" id="2.90.10.10">
    <property type="entry name" value="Bulb-type lectin domain"/>
    <property type="match status" value="1"/>
</dbReference>
<comment type="catalytic activity">
    <reaction evidence="16">
        <text>L-threonyl-[protein] + ATP = O-phospho-L-threonyl-[protein] + ADP + H(+)</text>
        <dbReference type="Rhea" id="RHEA:46608"/>
        <dbReference type="Rhea" id="RHEA-COMP:11060"/>
        <dbReference type="Rhea" id="RHEA-COMP:11605"/>
        <dbReference type="ChEBI" id="CHEBI:15378"/>
        <dbReference type="ChEBI" id="CHEBI:30013"/>
        <dbReference type="ChEBI" id="CHEBI:30616"/>
        <dbReference type="ChEBI" id="CHEBI:61977"/>
        <dbReference type="ChEBI" id="CHEBI:456216"/>
        <dbReference type="EC" id="2.7.11.1"/>
    </reaction>
</comment>
<dbReference type="CDD" id="cd00028">
    <property type="entry name" value="B_lectin"/>
    <property type="match status" value="1"/>
</dbReference>
<evidence type="ECO:0000256" key="5">
    <source>
        <dbReference type="ARBA" id="ARBA00022454"/>
    </source>
</evidence>
<dbReference type="CDD" id="cd22911">
    <property type="entry name" value="HFD_H3"/>
    <property type="match status" value="1"/>
</dbReference>
<dbReference type="FunFam" id="1.10.510.10:FF:000227">
    <property type="entry name" value="Serine/threonine-protein kinase"/>
    <property type="match status" value="1"/>
</dbReference>
<dbReference type="Pfam" id="PF08276">
    <property type="entry name" value="PAN_2"/>
    <property type="match status" value="1"/>
</dbReference>
<reference evidence="18" key="1">
    <citation type="submission" date="2015-06" db="UniProtKB">
        <authorList>
            <consortium name="EnsemblPlants"/>
        </authorList>
    </citation>
    <scope>IDENTIFICATION</scope>
</reference>
<keyword evidence="8" id="KW-0732">Signal</keyword>
<keyword evidence="12" id="KW-1133">Transmembrane helix</keyword>
<dbReference type="SUPFAM" id="SSF47113">
    <property type="entry name" value="Histone-fold"/>
    <property type="match status" value="1"/>
</dbReference>
<keyword evidence="14" id="KW-1015">Disulfide bond</keyword>
<dbReference type="SMART" id="SM00108">
    <property type="entry name" value="B_lectin"/>
    <property type="match status" value="1"/>
</dbReference>
<dbReference type="Gene3D" id="3.30.200.20">
    <property type="entry name" value="Phosphorylase Kinase, domain 1"/>
    <property type="match status" value="1"/>
</dbReference>
<dbReference type="PROSITE" id="PS00322">
    <property type="entry name" value="HISTONE_H3_1"/>
    <property type="match status" value="1"/>
</dbReference>
<dbReference type="GO" id="GO:0030527">
    <property type="term" value="F:structural constituent of chromatin"/>
    <property type="evidence" value="ECO:0007669"/>
    <property type="project" value="InterPro"/>
</dbReference>
<dbReference type="InterPro" id="IPR000858">
    <property type="entry name" value="S_locus_glycoprot_dom"/>
</dbReference>
<comment type="subcellular location">
    <subcellularLocation>
        <location evidence="1">Chromosome</location>
    </subcellularLocation>
    <subcellularLocation>
        <location evidence="2">Membrane</location>
        <topology evidence="2">Single-pass type I membrane protein</topology>
    </subcellularLocation>
</comment>
<evidence type="ECO:0000256" key="17">
    <source>
        <dbReference type="ARBA" id="ARBA00048679"/>
    </source>
</evidence>
<dbReference type="PROSITE" id="PS50011">
    <property type="entry name" value="PROTEIN_KINASE_DOM"/>
    <property type="match status" value="1"/>
</dbReference>
<evidence type="ECO:0000256" key="8">
    <source>
        <dbReference type="ARBA" id="ARBA00022729"/>
    </source>
</evidence>
<dbReference type="PROSITE" id="PS50927">
    <property type="entry name" value="BULB_LECTIN"/>
    <property type="match status" value="1"/>
</dbReference>
<dbReference type="Pfam" id="PF00954">
    <property type="entry name" value="S_locus_glycop"/>
    <property type="match status" value="1"/>
</dbReference>
<keyword evidence="6" id="KW-0808">Transferase</keyword>
<dbReference type="GO" id="GO:0051707">
    <property type="term" value="P:response to other organism"/>
    <property type="evidence" value="ECO:0007669"/>
    <property type="project" value="UniProtKB-ARBA"/>
</dbReference>
<dbReference type="Pfam" id="PF00069">
    <property type="entry name" value="Pkinase"/>
    <property type="match status" value="1"/>
</dbReference>
<dbReference type="InterPro" id="IPR003609">
    <property type="entry name" value="Pan_app"/>
</dbReference>
<dbReference type="PRINTS" id="PR00622">
    <property type="entry name" value="HISTONEH3"/>
</dbReference>
<dbReference type="InterPro" id="IPR017441">
    <property type="entry name" value="Protein_kinase_ATP_BS"/>
</dbReference>
<dbReference type="GO" id="GO:0046982">
    <property type="term" value="F:protein heterodimerization activity"/>
    <property type="evidence" value="ECO:0007669"/>
    <property type="project" value="InterPro"/>
</dbReference>
<evidence type="ECO:0000256" key="2">
    <source>
        <dbReference type="ARBA" id="ARBA00004479"/>
    </source>
</evidence>
<dbReference type="PANTHER" id="PTHR47974">
    <property type="entry name" value="OS07G0415500 PROTEIN"/>
    <property type="match status" value="1"/>
</dbReference>
<keyword evidence="11" id="KW-0067">ATP-binding</keyword>
<dbReference type="GO" id="GO:0005654">
    <property type="term" value="C:nucleoplasm"/>
    <property type="evidence" value="ECO:0007669"/>
    <property type="project" value="UniProtKB-ARBA"/>
</dbReference>
<dbReference type="GO" id="GO:0016020">
    <property type="term" value="C:membrane"/>
    <property type="evidence" value="ECO:0007669"/>
    <property type="project" value="UniProtKB-SubCell"/>
</dbReference>
<dbReference type="SUPFAM" id="SSF51110">
    <property type="entry name" value="alpha-D-mannose-specific plant lectins"/>
    <property type="match status" value="1"/>
</dbReference>
<dbReference type="FunFam" id="2.90.10.10:FF:000002">
    <property type="entry name" value="Serine/threonine-protein kinase"/>
    <property type="match status" value="1"/>
</dbReference>
<comment type="catalytic activity">
    <reaction evidence="17">
        <text>L-seryl-[protein] + ATP = O-phospho-L-seryl-[protein] + ADP + H(+)</text>
        <dbReference type="Rhea" id="RHEA:17989"/>
        <dbReference type="Rhea" id="RHEA-COMP:9863"/>
        <dbReference type="Rhea" id="RHEA-COMP:11604"/>
        <dbReference type="ChEBI" id="CHEBI:15378"/>
        <dbReference type="ChEBI" id="CHEBI:29999"/>
        <dbReference type="ChEBI" id="CHEBI:30616"/>
        <dbReference type="ChEBI" id="CHEBI:83421"/>
        <dbReference type="ChEBI" id="CHEBI:456216"/>
        <dbReference type="EC" id="2.7.11.1"/>
    </reaction>
</comment>
<dbReference type="EC" id="2.7.11.1" evidence="4"/>
<evidence type="ECO:0000256" key="13">
    <source>
        <dbReference type="ARBA" id="ARBA00023136"/>
    </source>
</evidence>
<name>M8CDI5_AEGTA</name>
<dbReference type="ExpressionAtlas" id="M8CDI5">
    <property type="expression patterns" value="baseline"/>
</dbReference>
<evidence type="ECO:0000256" key="14">
    <source>
        <dbReference type="ARBA" id="ARBA00023157"/>
    </source>
</evidence>
<keyword evidence="13" id="KW-0472">Membrane</keyword>
<dbReference type="EnsemblPlants" id="EMT21201">
    <property type="protein sequence ID" value="EMT21201"/>
    <property type="gene ID" value="F775_08605"/>
</dbReference>
<keyword evidence="10" id="KW-0418">Kinase</keyword>
<dbReference type="PROSITE" id="PS50948">
    <property type="entry name" value="PAN"/>
    <property type="match status" value="1"/>
</dbReference>
<dbReference type="SMART" id="SM00473">
    <property type="entry name" value="PAN_AP"/>
    <property type="match status" value="1"/>
</dbReference>
<keyword evidence="7" id="KW-0812">Transmembrane</keyword>
<dbReference type="GO" id="GO:0048544">
    <property type="term" value="P:recognition of pollen"/>
    <property type="evidence" value="ECO:0007669"/>
    <property type="project" value="InterPro"/>
</dbReference>
<dbReference type="Pfam" id="PF01453">
    <property type="entry name" value="B_lectin"/>
    <property type="match status" value="1"/>
</dbReference>
<dbReference type="GO" id="GO:0004674">
    <property type="term" value="F:protein serine/threonine kinase activity"/>
    <property type="evidence" value="ECO:0007669"/>
    <property type="project" value="UniProtKB-EC"/>
</dbReference>
<dbReference type="GO" id="GO:0005524">
    <property type="term" value="F:ATP binding"/>
    <property type="evidence" value="ECO:0007669"/>
    <property type="project" value="UniProtKB-UniRule"/>
</dbReference>
<evidence type="ECO:0000256" key="11">
    <source>
        <dbReference type="ARBA" id="ARBA00022840"/>
    </source>
</evidence>
<dbReference type="InterPro" id="IPR011009">
    <property type="entry name" value="Kinase-like_dom_sf"/>
</dbReference>
<dbReference type="SMART" id="SM00220">
    <property type="entry name" value="S_TKc"/>
    <property type="match status" value="1"/>
</dbReference>
<organism evidence="18">
    <name type="scientific">Aegilops tauschii</name>
    <name type="common">Tausch's goatgrass</name>
    <name type="synonym">Aegilops squarrosa</name>
    <dbReference type="NCBI Taxonomy" id="37682"/>
    <lineage>
        <taxon>Eukaryota</taxon>
        <taxon>Viridiplantae</taxon>
        <taxon>Streptophyta</taxon>
        <taxon>Embryophyta</taxon>
        <taxon>Tracheophyta</taxon>
        <taxon>Spermatophyta</taxon>
        <taxon>Magnoliopsida</taxon>
        <taxon>Liliopsida</taxon>
        <taxon>Poales</taxon>
        <taxon>Poaceae</taxon>
        <taxon>BOP clade</taxon>
        <taxon>Pooideae</taxon>
        <taxon>Triticodae</taxon>
        <taxon>Triticeae</taxon>
        <taxon>Triticinae</taxon>
        <taxon>Aegilops</taxon>
    </lineage>
</organism>
<keyword evidence="5" id="KW-0158">Chromosome</keyword>
<dbReference type="PROSITE" id="PS00959">
    <property type="entry name" value="HISTONE_H3_2"/>
    <property type="match status" value="1"/>
</dbReference>
<dbReference type="SUPFAM" id="SSF56112">
    <property type="entry name" value="Protein kinase-like (PK-like)"/>
    <property type="match status" value="1"/>
</dbReference>
<dbReference type="PROSITE" id="PS00108">
    <property type="entry name" value="PROTEIN_KINASE_ST"/>
    <property type="match status" value="1"/>
</dbReference>
<dbReference type="AlphaFoldDB" id="M8CDI5"/>
<dbReference type="InterPro" id="IPR000719">
    <property type="entry name" value="Prot_kinase_dom"/>
</dbReference>
<dbReference type="FunFam" id="3.30.200.20:FF:000178">
    <property type="entry name" value="serine/threonine-protein kinase PBS1-like"/>
    <property type="match status" value="1"/>
</dbReference>
<sequence length="1024" mass="113537">MARTKQTARKSTGGKAPRKQLATKAARKSAPATGGVKKPHRFRPGTVALREIRKYQKSTELLIRKLPFQRLVREIAQDFKTDLRFQSSAVSALQEAAEAYLVGLFEDTNLCAIHAKRDLENVGLSPVACYLVGMVRLWIVQWNDTTASLLSEQLVRPRPFAHPRLDPQTADGHHSRGLMVIVRMFHSTVFVVTISAVPQRQGGSLFSSLLNFNMLLHLLLLGLISTQHIPSSSAAIDSIAPGQGLVCGVSDKLVSLDGKFALGFFQPGSKSRNTLNWYLGIWFNKVPKITPVWVANRDDPITQPALVRFTISQDGNLVILDQATNSMIWSSGVSIRTNTTIGMLMNNGNLVLQNASNSSDILWQSFDHPTNTFLPGAKIGRDKVTGLTRRLVSRKNLIDPARGRYCYELVPNELILKLLNSSIAYWSSGEWNGQYFSSIPEMLSRSLIDFKFVNNTNEEYFTFTLLNDTMIMHHLLDVSGQMKTLIWDEVSQDWLGSYSNPKAQCDVYALCGPFTVCDDNSAPYCSCMKGFSIRSPDDWEQNDRSGGCVRNTPLNCGSNRSTGGMTDEFYSLSNVKLPQNADNIGAAISARECAEVCLSNCSCTAYSCTDSRCSIWREELLNVKQQHADTTETNDGAVLYLRLAAKEMQTQKPDRRVTTRILSAAIVTALGLLALILLVLLLMIQRNNRDWSGGTLKNPQDGGGIIAFRYIDLQRATRNFSEKLGAGGFGSVFKAYLTDSATMAVKRLDGACQGEKQFRAEVTSVGVIQHINLVRLIGFCCEGERRLLAYEHMPNRSLDIHLFQDNNTVLNWGTRYKIALGVARGLAYLHESCQDLIIHCDIKPQNILLDTSFVAKIADFGMAKLIGRDFSRVLTTTRGTAGYLAPEWISGVAITAKVDVYGYGMVLMEIISGRQNSFEQYTVGGDCAVFFPVHAAQMLLEGDVASLVDEKLSGDVNLEEAERLCKVACWCIQDDEFDRPTMGEVVRFLEGLSDLDTPPIPRLLQAITRRSLHPPSTYLSNESE</sequence>
<keyword evidence="9" id="KW-0547">Nucleotide-binding</keyword>
<protein>
    <recommendedName>
        <fullName evidence="4">non-specific serine/threonine protein kinase</fullName>
        <ecNumber evidence="4">2.7.11.1</ecNumber>
    </recommendedName>
</protein>
<evidence type="ECO:0000256" key="7">
    <source>
        <dbReference type="ARBA" id="ARBA00022692"/>
    </source>
</evidence>
<dbReference type="PROSITE" id="PS00107">
    <property type="entry name" value="PROTEIN_KINASE_ATP"/>
    <property type="match status" value="1"/>
</dbReference>
<dbReference type="InterPro" id="IPR007125">
    <property type="entry name" value="H2A/H2B/H3"/>
</dbReference>
<dbReference type="InterPro" id="IPR001480">
    <property type="entry name" value="Bulb-type_lectin_dom"/>
</dbReference>
<dbReference type="GO" id="GO:0003677">
    <property type="term" value="F:DNA binding"/>
    <property type="evidence" value="ECO:0007669"/>
    <property type="project" value="InterPro"/>
</dbReference>
<evidence type="ECO:0000256" key="12">
    <source>
        <dbReference type="ARBA" id="ARBA00022989"/>
    </source>
</evidence>
<dbReference type="Gene3D" id="1.10.20.10">
    <property type="entry name" value="Histone, subunit A"/>
    <property type="match status" value="1"/>
</dbReference>
<dbReference type="InterPro" id="IPR000164">
    <property type="entry name" value="Histone_H3/CENP-A"/>
</dbReference>